<dbReference type="InterPro" id="IPR005467">
    <property type="entry name" value="His_kinase_dom"/>
</dbReference>
<feature type="domain" description="Histidine kinase" evidence="6">
    <location>
        <begin position="32"/>
        <end position="117"/>
    </location>
</feature>
<evidence type="ECO:0000313" key="7">
    <source>
        <dbReference type="EMBL" id="GLK07222.1"/>
    </source>
</evidence>
<evidence type="ECO:0000256" key="2">
    <source>
        <dbReference type="ARBA" id="ARBA00012438"/>
    </source>
</evidence>
<dbReference type="RefSeq" id="WP_271215779.1">
    <property type="nucleotide sequence ID" value="NZ_BAAAVD010000006.1"/>
</dbReference>
<dbReference type="GO" id="GO:0000160">
    <property type="term" value="P:phosphorelay signal transduction system"/>
    <property type="evidence" value="ECO:0007669"/>
    <property type="project" value="UniProtKB-KW"/>
</dbReference>
<keyword evidence="5" id="KW-0902">Two-component regulatory system</keyword>
<dbReference type="PROSITE" id="PS50109">
    <property type="entry name" value="HIS_KIN"/>
    <property type="match status" value="1"/>
</dbReference>
<gene>
    <name evidence="7" type="ORF">GCM10017600_06270</name>
</gene>
<evidence type="ECO:0000256" key="5">
    <source>
        <dbReference type="ARBA" id="ARBA00023012"/>
    </source>
</evidence>
<keyword evidence="8" id="KW-1185">Reference proteome</keyword>
<evidence type="ECO:0000256" key="1">
    <source>
        <dbReference type="ARBA" id="ARBA00000085"/>
    </source>
</evidence>
<reference evidence="7" key="2">
    <citation type="submission" date="2023-01" db="EMBL/GenBank/DDBJ databases">
        <authorList>
            <person name="Sun Q."/>
            <person name="Evtushenko L."/>
        </authorList>
    </citation>
    <scope>NUCLEOTIDE SEQUENCE</scope>
    <source>
        <strain evidence="7">VKM Ac-2007</strain>
    </source>
</reference>
<evidence type="ECO:0000313" key="8">
    <source>
        <dbReference type="Proteomes" id="UP001143474"/>
    </source>
</evidence>
<dbReference type="InterPro" id="IPR036890">
    <property type="entry name" value="HATPase_C_sf"/>
</dbReference>
<name>A0A9W6HW98_9ACTN</name>
<keyword evidence="3" id="KW-0808">Transferase</keyword>
<dbReference type="AlphaFoldDB" id="A0A9W6HW98"/>
<dbReference type="InterPro" id="IPR050736">
    <property type="entry name" value="Sensor_HK_Regulatory"/>
</dbReference>
<dbReference type="Gene3D" id="3.30.565.10">
    <property type="entry name" value="Histidine kinase-like ATPase, C-terminal domain"/>
    <property type="match status" value="1"/>
</dbReference>
<dbReference type="InterPro" id="IPR003594">
    <property type="entry name" value="HATPase_dom"/>
</dbReference>
<sequence length="119" mass="12143">MGSGHVHTDPALLAGVVGEPPHNTDVHGAEPVTMHAAGTSAWVVIEATDSGRGIEPEDMAHIFEPLFRAAPSRVDGGGFGLGLPIAQAQAALLGGGINVMSTPGAGTSFAVYFPRFTRL</sequence>
<organism evidence="7 8">
    <name type="scientific">Streptosporangium carneum</name>
    <dbReference type="NCBI Taxonomy" id="47481"/>
    <lineage>
        <taxon>Bacteria</taxon>
        <taxon>Bacillati</taxon>
        <taxon>Actinomycetota</taxon>
        <taxon>Actinomycetes</taxon>
        <taxon>Streptosporangiales</taxon>
        <taxon>Streptosporangiaceae</taxon>
        <taxon>Streptosporangium</taxon>
    </lineage>
</organism>
<dbReference type="SUPFAM" id="SSF55874">
    <property type="entry name" value="ATPase domain of HSP90 chaperone/DNA topoisomerase II/histidine kinase"/>
    <property type="match status" value="1"/>
</dbReference>
<dbReference type="InterPro" id="IPR004358">
    <property type="entry name" value="Sig_transdc_His_kin-like_C"/>
</dbReference>
<protein>
    <recommendedName>
        <fullName evidence="2">histidine kinase</fullName>
        <ecNumber evidence="2">2.7.13.3</ecNumber>
    </recommendedName>
</protein>
<reference evidence="7" key="1">
    <citation type="journal article" date="2014" name="Int. J. Syst. Evol. Microbiol.">
        <title>Complete genome sequence of Corynebacterium casei LMG S-19264T (=DSM 44701T), isolated from a smear-ripened cheese.</title>
        <authorList>
            <consortium name="US DOE Joint Genome Institute (JGI-PGF)"/>
            <person name="Walter F."/>
            <person name="Albersmeier A."/>
            <person name="Kalinowski J."/>
            <person name="Ruckert C."/>
        </authorList>
    </citation>
    <scope>NUCLEOTIDE SEQUENCE</scope>
    <source>
        <strain evidence="7">VKM Ac-2007</strain>
    </source>
</reference>
<evidence type="ECO:0000256" key="3">
    <source>
        <dbReference type="ARBA" id="ARBA00022679"/>
    </source>
</evidence>
<evidence type="ECO:0000256" key="4">
    <source>
        <dbReference type="ARBA" id="ARBA00022777"/>
    </source>
</evidence>
<dbReference type="PANTHER" id="PTHR43711:SF1">
    <property type="entry name" value="HISTIDINE KINASE 1"/>
    <property type="match status" value="1"/>
</dbReference>
<dbReference type="PRINTS" id="PR00344">
    <property type="entry name" value="BCTRLSENSOR"/>
</dbReference>
<dbReference type="EC" id="2.7.13.3" evidence="2"/>
<dbReference type="GO" id="GO:0004673">
    <property type="term" value="F:protein histidine kinase activity"/>
    <property type="evidence" value="ECO:0007669"/>
    <property type="project" value="UniProtKB-EC"/>
</dbReference>
<dbReference type="EMBL" id="BSEV01000001">
    <property type="protein sequence ID" value="GLK07222.1"/>
    <property type="molecule type" value="Genomic_DNA"/>
</dbReference>
<dbReference type="SMART" id="SM00387">
    <property type="entry name" value="HATPase_c"/>
    <property type="match status" value="1"/>
</dbReference>
<dbReference type="Proteomes" id="UP001143474">
    <property type="component" value="Unassembled WGS sequence"/>
</dbReference>
<comment type="catalytic activity">
    <reaction evidence="1">
        <text>ATP + protein L-histidine = ADP + protein N-phospho-L-histidine.</text>
        <dbReference type="EC" id="2.7.13.3"/>
    </reaction>
</comment>
<evidence type="ECO:0000259" key="6">
    <source>
        <dbReference type="PROSITE" id="PS50109"/>
    </source>
</evidence>
<comment type="caution">
    <text evidence="7">The sequence shown here is derived from an EMBL/GenBank/DDBJ whole genome shotgun (WGS) entry which is preliminary data.</text>
</comment>
<keyword evidence="4" id="KW-0418">Kinase</keyword>
<accession>A0A9W6HW98</accession>
<dbReference type="Pfam" id="PF02518">
    <property type="entry name" value="HATPase_c"/>
    <property type="match status" value="1"/>
</dbReference>
<dbReference type="PANTHER" id="PTHR43711">
    <property type="entry name" value="TWO-COMPONENT HISTIDINE KINASE"/>
    <property type="match status" value="1"/>
</dbReference>
<proteinExistence type="predicted"/>